<proteinExistence type="predicted"/>
<gene>
    <name evidence="2" type="ORF">CSUI_000086</name>
</gene>
<organism evidence="2 3">
    <name type="scientific">Cystoisospora suis</name>
    <dbReference type="NCBI Taxonomy" id="483139"/>
    <lineage>
        <taxon>Eukaryota</taxon>
        <taxon>Sar</taxon>
        <taxon>Alveolata</taxon>
        <taxon>Apicomplexa</taxon>
        <taxon>Conoidasida</taxon>
        <taxon>Coccidia</taxon>
        <taxon>Eucoccidiorida</taxon>
        <taxon>Eimeriorina</taxon>
        <taxon>Sarcocystidae</taxon>
        <taxon>Cystoisospora</taxon>
    </lineage>
</organism>
<dbReference type="RefSeq" id="XP_067927711.1">
    <property type="nucleotide sequence ID" value="XM_068060320.1"/>
</dbReference>
<keyword evidence="3" id="KW-1185">Reference proteome</keyword>
<feature type="region of interest" description="Disordered" evidence="1">
    <location>
        <begin position="450"/>
        <end position="536"/>
    </location>
</feature>
<comment type="caution">
    <text evidence="2">The sequence shown here is derived from an EMBL/GenBank/DDBJ whole genome shotgun (WGS) entry which is preliminary data.</text>
</comment>
<feature type="non-terminal residue" evidence="2">
    <location>
        <position position="542"/>
    </location>
</feature>
<evidence type="ECO:0000313" key="3">
    <source>
        <dbReference type="Proteomes" id="UP000221165"/>
    </source>
</evidence>
<dbReference type="Proteomes" id="UP000221165">
    <property type="component" value="Unassembled WGS sequence"/>
</dbReference>
<accession>A0A2C6LHR8</accession>
<reference evidence="2 3" key="1">
    <citation type="journal article" date="2017" name="Int. J. Parasitol.">
        <title>The genome of the protozoan parasite Cystoisospora suis and a reverse vaccinology approach to identify vaccine candidates.</title>
        <authorList>
            <person name="Palmieri N."/>
            <person name="Shrestha A."/>
            <person name="Ruttkowski B."/>
            <person name="Beck T."/>
            <person name="Vogl C."/>
            <person name="Tomley F."/>
            <person name="Blake D.P."/>
            <person name="Joachim A."/>
        </authorList>
    </citation>
    <scope>NUCLEOTIDE SEQUENCE [LARGE SCALE GENOMIC DNA]</scope>
    <source>
        <strain evidence="2 3">Wien I</strain>
    </source>
</reference>
<feature type="compositionally biased region" description="Basic residues" evidence="1">
    <location>
        <begin position="504"/>
        <end position="525"/>
    </location>
</feature>
<feature type="compositionally biased region" description="Basic and acidic residues" evidence="1">
    <location>
        <begin position="318"/>
        <end position="331"/>
    </location>
</feature>
<protein>
    <submittedName>
        <fullName evidence="2">Uncharacterized protein</fullName>
    </submittedName>
</protein>
<feature type="compositionally biased region" description="Acidic residues" evidence="1">
    <location>
        <begin position="373"/>
        <end position="384"/>
    </location>
</feature>
<dbReference type="AlphaFoldDB" id="A0A2C6LHR8"/>
<feature type="region of interest" description="Disordered" evidence="1">
    <location>
        <begin position="298"/>
        <end position="332"/>
    </location>
</feature>
<dbReference type="VEuPathDB" id="ToxoDB:CSUI_000086"/>
<sequence>MLCKQTVVGPERSRQLICGVYYLPSSSRRCELHRNSSELQQDVTLVWNRGSHLCIQSASNFFDQNEFSIPARASFGLSTSVSPSTSDSPSASLPIIPPCSCPLLSRNLRDVQPTFSRVRAIQRIRRPLLLSSSKDNLGEKRKDRILLLPWRGETLQVLCFCDETRRFFSEESIPLSSFFRGISSLSGSPFPGCAFCSKQRSAFFLPSPRALPAGASSNSQQSRVISSSSYGISSQNSVLYHPNHSVSSHSGKNALFGSLPKGGCSSLFSSKSVTALADEGIFAAVVDAGKGQILVGRLGGEGRRSEGGETSSRGAGGETEHADERESDIHRKTQMRYVQQKEFEESEVIPLHLCGFVRHIELVRVLRDHPKEEEDEEVEKPEEEGGGRGTGKKGTTSQQNDVTDREAQKRDAVSVGCEVITEHHKQMGDMSPFEQSPDCVSKKRRIEEKEACLFSSSSESDRKGGETSVQEEQSKDKEEDKRHVCGDHPRPKHGQGTKCIHTSRDRRRQRKRRTRDSSPKRKAKKEQHGQQGSSVVILAVIL</sequence>
<feature type="compositionally biased region" description="Basic and acidic residues" evidence="1">
    <location>
        <begin position="472"/>
        <end position="489"/>
    </location>
</feature>
<dbReference type="EMBL" id="MIGC01000031">
    <property type="protein sequence ID" value="PHJ26065.1"/>
    <property type="molecule type" value="Genomic_DNA"/>
</dbReference>
<evidence type="ECO:0000256" key="1">
    <source>
        <dbReference type="SAM" id="MobiDB-lite"/>
    </source>
</evidence>
<feature type="region of interest" description="Disordered" evidence="1">
    <location>
        <begin position="370"/>
        <end position="413"/>
    </location>
</feature>
<evidence type="ECO:0000313" key="2">
    <source>
        <dbReference type="EMBL" id="PHJ26065.1"/>
    </source>
</evidence>
<dbReference type="GeneID" id="94423531"/>
<feature type="compositionally biased region" description="Basic and acidic residues" evidence="1">
    <location>
        <begin position="402"/>
        <end position="412"/>
    </location>
</feature>
<name>A0A2C6LHR8_9APIC</name>